<accession>A0AA38JHR1</accession>
<organism evidence="3 4">
    <name type="scientific">Lentinula guzmanii</name>
    <dbReference type="NCBI Taxonomy" id="2804957"/>
    <lineage>
        <taxon>Eukaryota</taxon>
        <taxon>Fungi</taxon>
        <taxon>Dikarya</taxon>
        <taxon>Basidiomycota</taxon>
        <taxon>Agaricomycotina</taxon>
        <taxon>Agaricomycetes</taxon>
        <taxon>Agaricomycetidae</taxon>
        <taxon>Agaricales</taxon>
        <taxon>Marasmiineae</taxon>
        <taxon>Omphalotaceae</taxon>
        <taxon>Lentinula</taxon>
    </lineage>
</organism>
<feature type="region of interest" description="Disordered" evidence="1">
    <location>
        <begin position="135"/>
        <end position="338"/>
    </location>
</feature>
<evidence type="ECO:0000256" key="2">
    <source>
        <dbReference type="SAM" id="SignalP"/>
    </source>
</evidence>
<keyword evidence="2" id="KW-0732">Signal</keyword>
<feature type="chain" id="PRO_5041359304" evidence="2">
    <location>
        <begin position="21"/>
        <end position="370"/>
    </location>
</feature>
<feature type="compositionally biased region" description="Basic and acidic residues" evidence="1">
    <location>
        <begin position="170"/>
        <end position="187"/>
    </location>
</feature>
<sequence length="370" mass="39931">MQSRLSFLLVLLTVGHITAAYRPYRPHDNSNLAQPHHVPLRYQTDGKREVAPTQAPSPVNASIESFSENPKSSSHPSQIPSCPDCSPVPLSAGAPPSNGQVSRELGVLRSSARNINATGTSSVPLLAARQIHNADYSSSNSPSSSADANSTKEAQPSSSASGPSATDSTHSTEKREDVEEDVQAERRLPRRMRIFEPRLVPYMNSTNSNFSSNSTEMDSPQKRASALHRMDIDIPDSIPASSKNDTPPASGPNSTETKSFLKQKQVPRAAAMRRMDISGFDQNSTSPSANSTETSSPQKRLSRASGMKFPGSTPDSNQNSTMIPDANSTRTKLEDLSSKHNLTSSITNGLVGHIAATTQPERRTALRFRR</sequence>
<name>A0AA38JHR1_9AGAR</name>
<keyword evidence="4" id="KW-1185">Reference proteome</keyword>
<feature type="signal peptide" evidence="2">
    <location>
        <begin position="1"/>
        <end position="20"/>
    </location>
</feature>
<evidence type="ECO:0000313" key="4">
    <source>
        <dbReference type="Proteomes" id="UP001176059"/>
    </source>
</evidence>
<feature type="compositionally biased region" description="Low complexity" evidence="1">
    <location>
        <begin position="204"/>
        <end position="215"/>
    </location>
</feature>
<feature type="compositionally biased region" description="Low complexity" evidence="1">
    <location>
        <begin position="156"/>
        <end position="169"/>
    </location>
</feature>
<feature type="compositionally biased region" description="Polar residues" evidence="1">
    <location>
        <begin position="280"/>
        <end position="299"/>
    </location>
</feature>
<feature type="compositionally biased region" description="Low complexity" evidence="1">
    <location>
        <begin position="135"/>
        <end position="149"/>
    </location>
</feature>
<feature type="compositionally biased region" description="Polar residues" evidence="1">
    <location>
        <begin position="313"/>
        <end position="330"/>
    </location>
</feature>
<feature type="compositionally biased region" description="Polar residues" evidence="1">
    <location>
        <begin position="239"/>
        <end position="262"/>
    </location>
</feature>
<feature type="region of interest" description="Disordered" evidence="1">
    <location>
        <begin position="46"/>
        <end position="101"/>
    </location>
</feature>
<feature type="compositionally biased region" description="Polar residues" evidence="1">
    <location>
        <begin position="54"/>
        <end position="80"/>
    </location>
</feature>
<proteinExistence type="predicted"/>
<reference evidence="3" key="2">
    <citation type="journal article" date="2023" name="Proc. Natl. Acad. Sci. U.S.A.">
        <title>A global phylogenomic analysis of the shiitake genus Lentinula.</title>
        <authorList>
            <person name="Sierra-Patev S."/>
            <person name="Min B."/>
            <person name="Naranjo-Ortiz M."/>
            <person name="Looney B."/>
            <person name="Konkel Z."/>
            <person name="Slot J.C."/>
            <person name="Sakamoto Y."/>
            <person name="Steenwyk J.L."/>
            <person name="Rokas A."/>
            <person name="Carro J."/>
            <person name="Camarero S."/>
            <person name="Ferreira P."/>
            <person name="Molpeceres G."/>
            <person name="Ruiz-Duenas F.J."/>
            <person name="Serrano A."/>
            <person name="Henrissat B."/>
            <person name="Drula E."/>
            <person name="Hughes K.W."/>
            <person name="Mata J.L."/>
            <person name="Ishikawa N.K."/>
            <person name="Vargas-Isla R."/>
            <person name="Ushijima S."/>
            <person name="Smith C.A."/>
            <person name="Donoghue J."/>
            <person name="Ahrendt S."/>
            <person name="Andreopoulos W."/>
            <person name="He G."/>
            <person name="LaButti K."/>
            <person name="Lipzen A."/>
            <person name="Ng V."/>
            <person name="Riley R."/>
            <person name="Sandor L."/>
            <person name="Barry K."/>
            <person name="Martinez A.T."/>
            <person name="Xiao Y."/>
            <person name="Gibbons J.G."/>
            <person name="Terashima K."/>
            <person name="Grigoriev I.V."/>
            <person name="Hibbett D."/>
        </authorList>
    </citation>
    <scope>NUCLEOTIDE SEQUENCE</scope>
    <source>
        <strain evidence="3">ET3784</strain>
    </source>
</reference>
<gene>
    <name evidence="3" type="ORF">DFJ43DRAFT_1081725</name>
</gene>
<reference evidence="3" key="1">
    <citation type="submission" date="2022-08" db="EMBL/GenBank/DDBJ databases">
        <authorList>
            <consortium name="DOE Joint Genome Institute"/>
            <person name="Min B."/>
            <person name="Sierra-Patev S."/>
            <person name="Naranjo-Ortiz M."/>
            <person name="Looney B."/>
            <person name="Konkel Z."/>
            <person name="Slot J.C."/>
            <person name="Sakamoto Y."/>
            <person name="Steenwyk J.L."/>
            <person name="Rokas A."/>
            <person name="Carro J."/>
            <person name="Camarero S."/>
            <person name="Ferreira P."/>
            <person name="Molpeceres G."/>
            <person name="Ruiz-duenas F.J."/>
            <person name="Serrano A."/>
            <person name="Henrissat B."/>
            <person name="Drula E."/>
            <person name="Hughes K.W."/>
            <person name="Mata J.L."/>
            <person name="Ishikawa N.K."/>
            <person name="Vargas-Isla R."/>
            <person name="Ushijima S."/>
            <person name="Smith C.A."/>
            <person name="Ahrendt S."/>
            <person name="Andreopoulos W."/>
            <person name="He G."/>
            <person name="LaButti K."/>
            <person name="Lipzen A."/>
            <person name="Ng V."/>
            <person name="Riley R."/>
            <person name="Sandor L."/>
            <person name="Barry K."/>
            <person name="Martinez A.T."/>
            <person name="Xiao Y."/>
            <person name="Gibbons J.G."/>
            <person name="Terashima K."/>
            <person name="Hibbett D.S."/>
            <person name="Grigoriev I.V."/>
        </authorList>
    </citation>
    <scope>NUCLEOTIDE SEQUENCE</scope>
    <source>
        <strain evidence="3">ET3784</strain>
    </source>
</reference>
<dbReference type="Proteomes" id="UP001176059">
    <property type="component" value="Unassembled WGS sequence"/>
</dbReference>
<comment type="caution">
    <text evidence="3">The sequence shown here is derived from an EMBL/GenBank/DDBJ whole genome shotgun (WGS) entry which is preliminary data.</text>
</comment>
<dbReference type="EMBL" id="JANVFO010000034">
    <property type="protein sequence ID" value="KAJ3730865.1"/>
    <property type="molecule type" value="Genomic_DNA"/>
</dbReference>
<protein>
    <submittedName>
        <fullName evidence="3">Uncharacterized protein</fullName>
    </submittedName>
</protein>
<evidence type="ECO:0000256" key="1">
    <source>
        <dbReference type="SAM" id="MobiDB-lite"/>
    </source>
</evidence>
<evidence type="ECO:0000313" key="3">
    <source>
        <dbReference type="EMBL" id="KAJ3730865.1"/>
    </source>
</evidence>
<dbReference type="AlphaFoldDB" id="A0AA38JHR1"/>